<evidence type="ECO:0000259" key="2">
    <source>
        <dbReference type="PROSITE" id="PS51782"/>
    </source>
</evidence>
<dbReference type="KEGG" id="csol:105362832"/>
<gene>
    <name evidence="4" type="primary">LOC105362832</name>
</gene>
<dbReference type="Gene3D" id="3.10.350.10">
    <property type="entry name" value="LysM domain"/>
    <property type="match status" value="1"/>
</dbReference>
<dbReference type="Proteomes" id="UP000695007">
    <property type="component" value="Unplaced"/>
</dbReference>
<keyword evidence="1" id="KW-0472">Membrane</keyword>
<feature type="transmembrane region" description="Helical" evidence="1">
    <location>
        <begin position="225"/>
        <end position="250"/>
    </location>
</feature>
<evidence type="ECO:0000313" key="3">
    <source>
        <dbReference type="Proteomes" id="UP000695007"/>
    </source>
</evidence>
<dbReference type="InterPro" id="IPR018392">
    <property type="entry name" value="LysM"/>
</dbReference>
<dbReference type="InterPro" id="IPR036779">
    <property type="entry name" value="LysM_dom_sf"/>
</dbReference>
<dbReference type="GeneID" id="105362832"/>
<protein>
    <submittedName>
        <fullName evidence="4">LysM and putative peptidoglycan-binding domain-containing protein 4</fullName>
    </submittedName>
</protein>
<dbReference type="RefSeq" id="XP_011498634.1">
    <property type="nucleotide sequence ID" value="XM_011500332.1"/>
</dbReference>
<dbReference type="Pfam" id="PF01476">
    <property type="entry name" value="LysM"/>
    <property type="match status" value="1"/>
</dbReference>
<sequence length="259" mass="29573">MRKKSISGVNESQKTRQIVYQRGNQKEGSPHYIFLYSEDDQSEDEDHFPLKQRSRKLALPRKIQVINVQIQSEDTLQALALRYQCTISDIKRINSIYKDNEIHAYQSIKVPVQPYSLLTESIDRTSEINQIVDLTPPVIVKADHTISRENQMISLLTIPVLPSSSVEINSIILNSTIEPLLQYNNESSQFTQDTEAVKLINSIESHEVNSSNNFVNIFKCSGADWALSWCQLLCFSLFLGFAGPIIYVLYITEFKDHSS</sequence>
<evidence type="ECO:0000313" key="4">
    <source>
        <dbReference type="RefSeq" id="XP_011498634.1"/>
    </source>
</evidence>
<dbReference type="PANTHER" id="PTHR20932">
    <property type="entry name" value="LYSM AND PUTATIVE PEPTIDOGLYCAN-BINDING DOMAIN-CONTAINING PROTEIN"/>
    <property type="match status" value="1"/>
</dbReference>
<organism evidence="3 4">
    <name type="scientific">Ceratosolen solmsi marchali</name>
    <dbReference type="NCBI Taxonomy" id="326594"/>
    <lineage>
        <taxon>Eukaryota</taxon>
        <taxon>Metazoa</taxon>
        <taxon>Ecdysozoa</taxon>
        <taxon>Arthropoda</taxon>
        <taxon>Hexapoda</taxon>
        <taxon>Insecta</taxon>
        <taxon>Pterygota</taxon>
        <taxon>Neoptera</taxon>
        <taxon>Endopterygota</taxon>
        <taxon>Hymenoptera</taxon>
        <taxon>Apocrita</taxon>
        <taxon>Proctotrupomorpha</taxon>
        <taxon>Chalcidoidea</taxon>
        <taxon>Agaonidae</taxon>
        <taxon>Agaoninae</taxon>
        <taxon>Ceratosolen</taxon>
    </lineage>
</organism>
<dbReference type="AlphaFoldDB" id="A0AAJ6YIC5"/>
<keyword evidence="1" id="KW-1133">Transmembrane helix</keyword>
<dbReference type="PANTHER" id="PTHR20932:SF13">
    <property type="entry name" value="LD36653P"/>
    <property type="match status" value="1"/>
</dbReference>
<accession>A0AAJ6YIC5</accession>
<feature type="domain" description="LysM" evidence="2">
    <location>
        <begin position="66"/>
        <end position="110"/>
    </location>
</feature>
<reference evidence="4" key="1">
    <citation type="submission" date="2025-08" db="UniProtKB">
        <authorList>
            <consortium name="RefSeq"/>
        </authorList>
    </citation>
    <scope>IDENTIFICATION</scope>
</reference>
<name>A0AAJ6YIC5_9HYME</name>
<keyword evidence="3" id="KW-1185">Reference proteome</keyword>
<dbReference type="SMART" id="SM00257">
    <property type="entry name" value="LysM"/>
    <property type="match status" value="1"/>
</dbReference>
<keyword evidence="1" id="KW-0812">Transmembrane</keyword>
<dbReference type="PROSITE" id="PS51782">
    <property type="entry name" value="LYSM"/>
    <property type="match status" value="1"/>
</dbReference>
<evidence type="ECO:0000256" key="1">
    <source>
        <dbReference type="SAM" id="Phobius"/>
    </source>
</evidence>
<dbReference type="InterPro" id="IPR045030">
    <property type="entry name" value="LYSM1-4"/>
</dbReference>
<proteinExistence type="predicted"/>
<dbReference type="SUPFAM" id="SSF54106">
    <property type="entry name" value="LysM domain"/>
    <property type="match status" value="1"/>
</dbReference>